<reference evidence="1 2" key="1">
    <citation type="submission" date="2020-09" db="EMBL/GenBank/DDBJ databases">
        <title>Biosynthesis of the nuclear factor of activated T cells inhibitor NFAT-133 and its congeners in Streptomyces pactum.</title>
        <authorList>
            <person name="Zhou W."/>
            <person name="Posri P."/>
            <person name="Abugrain M.E."/>
            <person name="Weisberg A.J."/>
            <person name="Chang J.H."/>
            <person name="Mahmud T."/>
        </authorList>
    </citation>
    <scope>NUCLEOTIDE SEQUENCE [LARGE SCALE GENOMIC DNA]</scope>
    <source>
        <strain evidence="1 2">ATCC 27456</strain>
    </source>
</reference>
<protein>
    <recommendedName>
        <fullName evidence="3">FXSXX-COOH protein</fullName>
    </recommendedName>
</protein>
<dbReference type="RefSeq" id="WP_197987412.1">
    <property type="nucleotide sequence ID" value="NZ_JACYXC010000001.1"/>
</dbReference>
<name>A0ABS0NEK2_9ACTN</name>
<evidence type="ECO:0000313" key="2">
    <source>
        <dbReference type="Proteomes" id="UP000807371"/>
    </source>
</evidence>
<sequence>MERAAAGIETDLVDLSASTLQDLDHDETLRPEILRLLDAVEAQPALVTSVDSGEGSCK</sequence>
<proteinExistence type="predicted"/>
<dbReference type="EMBL" id="JACYXC010000001">
    <property type="protein sequence ID" value="MBH5333620.1"/>
    <property type="molecule type" value="Genomic_DNA"/>
</dbReference>
<dbReference type="Proteomes" id="UP000807371">
    <property type="component" value="Unassembled WGS sequence"/>
</dbReference>
<keyword evidence="2" id="KW-1185">Reference proteome</keyword>
<accession>A0ABS0NEK2</accession>
<evidence type="ECO:0000313" key="1">
    <source>
        <dbReference type="EMBL" id="MBH5333620.1"/>
    </source>
</evidence>
<gene>
    <name evidence="1" type="ORF">IHE55_01870</name>
</gene>
<comment type="caution">
    <text evidence="1">The sequence shown here is derived from an EMBL/GenBank/DDBJ whole genome shotgun (WGS) entry which is preliminary data.</text>
</comment>
<organism evidence="1 2">
    <name type="scientific">Streptomyces pactum</name>
    <dbReference type="NCBI Taxonomy" id="68249"/>
    <lineage>
        <taxon>Bacteria</taxon>
        <taxon>Bacillati</taxon>
        <taxon>Actinomycetota</taxon>
        <taxon>Actinomycetes</taxon>
        <taxon>Kitasatosporales</taxon>
        <taxon>Streptomycetaceae</taxon>
        <taxon>Streptomyces</taxon>
    </lineage>
</organism>
<evidence type="ECO:0008006" key="3">
    <source>
        <dbReference type="Google" id="ProtNLM"/>
    </source>
</evidence>